<accession>A0AAW2EGL9</accession>
<proteinExistence type="predicted"/>
<dbReference type="Proteomes" id="UP001430953">
    <property type="component" value="Unassembled WGS sequence"/>
</dbReference>
<gene>
    <name evidence="2" type="ORF">PUN28_018939</name>
</gene>
<feature type="region of interest" description="Disordered" evidence="1">
    <location>
        <begin position="61"/>
        <end position="105"/>
    </location>
</feature>
<evidence type="ECO:0000313" key="2">
    <source>
        <dbReference type="EMBL" id="KAL0101444.1"/>
    </source>
</evidence>
<protein>
    <submittedName>
        <fullName evidence="2">Uncharacterized protein</fullName>
    </submittedName>
</protein>
<feature type="compositionally biased region" description="Basic residues" evidence="1">
    <location>
        <begin position="66"/>
        <end position="81"/>
    </location>
</feature>
<dbReference type="AlphaFoldDB" id="A0AAW2EGL9"/>
<sequence length="134" mass="15706">MCAFIEKYASVSCCKNNATCNATCIATICSRHNDETLSSKNIVIYNLKREGWRKCLQNLRKEAKGDRKKREKKEKKKKKRCEKNMRSAEETERKGRTSREKSAKCKNANYKFVHARKSIKQLPGSRRDNTTLRW</sequence>
<evidence type="ECO:0000256" key="1">
    <source>
        <dbReference type="SAM" id="MobiDB-lite"/>
    </source>
</evidence>
<feature type="compositionally biased region" description="Basic and acidic residues" evidence="1">
    <location>
        <begin position="82"/>
        <end position="103"/>
    </location>
</feature>
<keyword evidence="3" id="KW-1185">Reference proteome</keyword>
<organism evidence="2 3">
    <name type="scientific">Cardiocondyla obscurior</name>
    <dbReference type="NCBI Taxonomy" id="286306"/>
    <lineage>
        <taxon>Eukaryota</taxon>
        <taxon>Metazoa</taxon>
        <taxon>Ecdysozoa</taxon>
        <taxon>Arthropoda</taxon>
        <taxon>Hexapoda</taxon>
        <taxon>Insecta</taxon>
        <taxon>Pterygota</taxon>
        <taxon>Neoptera</taxon>
        <taxon>Endopterygota</taxon>
        <taxon>Hymenoptera</taxon>
        <taxon>Apocrita</taxon>
        <taxon>Aculeata</taxon>
        <taxon>Formicoidea</taxon>
        <taxon>Formicidae</taxon>
        <taxon>Myrmicinae</taxon>
        <taxon>Cardiocondyla</taxon>
    </lineage>
</organism>
<reference evidence="2 3" key="1">
    <citation type="submission" date="2023-03" db="EMBL/GenBank/DDBJ databases">
        <title>High recombination rates correlate with genetic variation in Cardiocondyla obscurior ants.</title>
        <authorList>
            <person name="Errbii M."/>
        </authorList>
    </citation>
    <scope>NUCLEOTIDE SEQUENCE [LARGE SCALE GENOMIC DNA]</scope>
    <source>
        <strain evidence="2">Alpha-2009</strain>
        <tissue evidence="2">Whole body</tissue>
    </source>
</reference>
<name>A0AAW2EGL9_9HYME</name>
<comment type="caution">
    <text evidence="2">The sequence shown here is derived from an EMBL/GenBank/DDBJ whole genome shotgun (WGS) entry which is preliminary data.</text>
</comment>
<dbReference type="EMBL" id="JADYXP020000024">
    <property type="protein sequence ID" value="KAL0101444.1"/>
    <property type="molecule type" value="Genomic_DNA"/>
</dbReference>
<evidence type="ECO:0000313" key="3">
    <source>
        <dbReference type="Proteomes" id="UP001430953"/>
    </source>
</evidence>